<accession>A0ABN2GMD1</accession>
<evidence type="ECO:0000313" key="3">
    <source>
        <dbReference type="Proteomes" id="UP001499851"/>
    </source>
</evidence>
<name>A0ABN2GMD1_9ACTN</name>
<comment type="caution">
    <text evidence="2">The sequence shown here is derived from an EMBL/GenBank/DDBJ whole genome shotgun (WGS) entry which is preliminary data.</text>
</comment>
<reference evidence="2 3" key="1">
    <citation type="journal article" date="2019" name="Int. J. Syst. Evol. Microbiol.">
        <title>The Global Catalogue of Microorganisms (GCM) 10K type strain sequencing project: providing services to taxonomists for standard genome sequencing and annotation.</title>
        <authorList>
            <consortium name="The Broad Institute Genomics Platform"/>
            <consortium name="The Broad Institute Genome Sequencing Center for Infectious Disease"/>
            <person name="Wu L."/>
            <person name="Ma J."/>
        </authorList>
    </citation>
    <scope>NUCLEOTIDE SEQUENCE [LARGE SCALE GENOMIC DNA]</scope>
    <source>
        <strain evidence="2 3">JCM 16001</strain>
    </source>
</reference>
<dbReference type="EMBL" id="BAAAQF010000005">
    <property type="protein sequence ID" value="GAA1673684.1"/>
    <property type="molecule type" value="Genomic_DNA"/>
</dbReference>
<feature type="transmembrane region" description="Helical" evidence="1">
    <location>
        <begin position="32"/>
        <end position="50"/>
    </location>
</feature>
<dbReference type="RefSeq" id="WP_344485248.1">
    <property type="nucleotide sequence ID" value="NZ_BAAAQF010000005.1"/>
</dbReference>
<evidence type="ECO:0008006" key="4">
    <source>
        <dbReference type="Google" id="ProtNLM"/>
    </source>
</evidence>
<sequence length="321" mass="35320">MQLTLSFGSLTAPVIAIAVARAAGNPLTPLEIGACVLAGVLSILTVHVVATRRAVRRSLGAARRLRRGRRAARSECGFVDSQIRDPRDVRREAAAAVRDEDLSDEERRRAVHDLAHGRAADVNSRWLLRNTIQDRYLDEGHRTAMLLAHCRCDPEGALESLDLFARSSSHDAFARLGAAMRMHDPLVRRRAVLALATAADIDPECRLKAAIALKPLARRDAEAALQNIATDGIEVGFEVRIQAAAEWAVMNREAAIDALWRIVLATGTPWYWRIAAAAKLVVLRVRAAYDLLCDWLENPELPAEAQAQLSMTLDKLEARRA</sequence>
<keyword evidence="1" id="KW-0472">Membrane</keyword>
<keyword evidence="1" id="KW-0812">Transmembrane</keyword>
<evidence type="ECO:0000313" key="2">
    <source>
        <dbReference type="EMBL" id="GAA1673684.1"/>
    </source>
</evidence>
<gene>
    <name evidence="2" type="ORF">GCM10009830_20020</name>
</gene>
<dbReference type="Proteomes" id="UP001499851">
    <property type="component" value="Unassembled WGS sequence"/>
</dbReference>
<protein>
    <recommendedName>
        <fullName evidence="4">HEAT repeat domain-containing protein</fullName>
    </recommendedName>
</protein>
<proteinExistence type="predicted"/>
<organism evidence="2 3">
    <name type="scientific">Glycomyces endophyticus</name>
    <dbReference type="NCBI Taxonomy" id="480996"/>
    <lineage>
        <taxon>Bacteria</taxon>
        <taxon>Bacillati</taxon>
        <taxon>Actinomycetota</taxon>
        <taxon>Actinomycetes</taxon>
        <taxon>Glycomycetales</taxon>
        <taxon>Glycomycetaceae</taxon>
        <taxon>Glycomyces</taxon>
    </lineage>
</organism>
<evidence type="ECO:0000256" key="1">
    <source>
        <dbReference type="SAM" id="Phobius"/>
    </source>
</evidence>
<keyword evidence="3" id="KW-1185">Reference proteome</keyword>
<keyword evidence="1" id="KW-1133">Transmembrane helix</keyword>